<keyword evidence="1" id="KW-0472">Membrane</keyword>
<keyword evidence="1" id="KW-0812">Transmembrane</keyword>
<reference evidence="2" key="1">
    <citation type="submission" date="2018-02" db="EMBL/GenBank/DDBJ databases">
        <title>Rhizophora mucronata_Transcriptome.</title>
        <authorList>
            <person name="Meera S.P."/>
            <person name="Sreeshan A."/>
            <person name="Augustine A."/>
        </authorList>
    </citation>
    <scope>NUCLEOTIDE SEQUENCE</scope>
    <source>
        <tissue evidence="2">Leaf</tissue>
    </source>
</reference>
<name>A0A2P2L7R9_RHIMU</name>
<accession>A0A2P2L7R9</accession>
<feature type="transmembrane region" description="Helical" evidence="1">
    <location>
        <begin position="12"/>
        <end position="34"/>
    </location>
</feature>
<proteinExistence type="predicted"/>
<protein>
    <submittedName>
        <fullName evidence="2">Uncharacterized protein</fullName>
    </submittedName>
</protein>
<organism evidence="2">
    <name type="scientific">Rhizophora mucronata</name>
    <name type="common">Asiatic mangrove</name>
    <dbReference type="NCBI Taxonomy" id="61149"/>
    <lineage>
        <taxon>Eukaryota</taxon>
        <taxon>Viridiplantae</taxon>
        <taxon>Streptophyta</taxon>
        <taxon>Embryophyta</taxon>
        <taxon>Tracheophyta</taxon>
        <taxon>Spermatophyta</taxon>
        <taxon>Magnoliopsida</taxon>
        <taxon>eudicotyledons</taxon>
        <taxon>Gunneridae</taxon>
        <taxon>Pentapetalae</taxon>
        <taxon>rosids</taxon>
        <taxon>fabids</taxon>
        <taxon>Malpighiales</taxon>
        <taxon>Rhizophoraceae</taxon>
        <taxon>Rhizophora</taxon>
    </lineage>
</organism>
<dbReference type="EMBL" id="GGEC01033530">
    <property type="protein sequence ID" value="MBX14014.1"/>
    <property type="molecule type" value="Transcribed_RNA"/>
</dbReference>
<evidence type="ECO:0000313" key="2">
    <source>
        <dbReference type="EMBL" id="MBX14014.1"/>
    </source>
</evidence>
<sequence length="134" mass="15153">MQKSNTQVTSQFYLSTMSGLFNMIICNDSILGFVGRKEKKIGVKIDKQFSLSEISFPRLSHFLFQKVIPLHQRTISTNSTLQATEVGFKTKPSNTWPWGFKSKTSSFKPPPEVHPSQTELVHAEIIQGSFPPHN</sequence>
<evidence type="ECO:0000256" key="1">
    <source>
        <dbReference type="SAM" id="Phobius"/>
    </source>
</evidence>
<keyword evidence="1" id="KW-1133">Transmembrane helix</keyword>
<dbReference type="AlphaFoldDB" id="A0A2P2L7R9"/>